<feature type="disulfide bond" evidence="2">
    <location>
        <begin position="460"/>
        <end position="468"/>
    </location>
</feature>
<reference evidence="8" key="1">
    <citation type="journal article" date="2008" name="Nat. Genet.">
        <title>The Pristionchus pacificus genome provides a unique perspective on nematode lifestyle and parasitism.</title>
        <authorList>
            <person name="Dieterich C."/>
            <person name="Clifton S.W."/>
            <person name="Schuster L.N."/>
            <person name="Chinwalla A."/>
            <person name="Delehaunty K."/>
            <person name="Dinkelacker I."/>
            <person name="Fulton L."/>
            <person name="Fulton R."/>
            <person name="Godfrey J."/>
            <person name="Minx P."/>
            <person name="Mitreva M."/>
            <person name="Roeseler W."/>
            <person name="Tian H."/>
            <person name="Witte H."/>
            <person name="Yang S.P."/>
            <person name="Wilson R.K."/>
            <person name="Sommer R.J."/>
        </authorList>
    </citation>
    <scope>NUCLEOTIDE SEQUENCE [LARGE SCALE GENOMIC DNA]</scope>
    <source>
        <strain evidence="8">PS312</strain>
    </source>
</reference>
<dbReference type="PANTHER" id="PTHR47966:SF45">
    <property type="entry name" value="PEPTIDASE A1 DOMAIN-CONTAINING PROTEIN"/>
    <property type="match status" value="1"/>
</dbReference>
<sequence length="736" mass="81361">MYSVMSRLLLLLPILGSISNTDDFDQFSKTLKKLQDKLFKSYDSQISPYSTRYSNFSWNTNGSYSSITLLRSRLLSVQEREQSFSTATGVILGWTDRRLAWNPDQYSGIEHLYVRRGKVWMPEIVPCESTGVEPVTLFDTSNVKIYSSGEVIMLAYFFATHNCEIKADNFPFDINHCMMCFALFGTYDDELMLRGGIVPKPDLFGTGEFDYDLFLPKPMMNMGLAASGLSASSVELGLSGMMSLTVIVGILNDSIAKSKDLSALGRFVLYDIIIVVVAVMVVITAIKQRRRLVKIADAKLKKDSANPFWLRIKRYSKSTKITRYVLFFIFFALHLANLISMLTGGCGIIGDDNHPKCMRTVIVLLALLGIALSQVHQMRMNKKESLRKVLIREGLWEKYVAQKEELRASRTSFDAGFPQKVSDYSDAEYVGNITIGTPGQAFEVILDTGSANLWVPDSTCSGGATNPCAKKHKFQSSKSSTWVKNGKAFTISYGTGSAKGFLGQDTVRFGTDAGALAVPKCTFGQATSIAAFFKNDVIDGILGLAFQSLAVDNVKPPFIEAIDQKLVSQPLFTVWLEHEGNKQNVPGGIYTYGAIDTTNCGAVIAYEPLTSATYYEFKMKSISAGTSSNTKGWQYDKAYGLYMLSSCTATFPDLKIEIGAKTYTIGSKNMIFPVTATKCAYAMDAFNGGAFGPAWILGDPFIRQYCQIYDVGNKRMGFADSKQKPDKVPLSLSLYM</sequence>
<dbReference type="FunFam" id="2.40.70.10:FF:000196">
    <property type="entry name" value="Uncharacterized protein"/>
    <property type="match status" value="1"/>
</dbReference>
<keyword evidence="5" id="KW-0732">Signal</keyword>
<name>A0A8R1YXQ7_PRIPA</name>
<keyword evidence="4" id="KW-1133">Transmembrane helix</keyword>
<dbReference type="CDD" id="cd05471">
    <property type="entry name" value="pepsin_like"/>
    <property type="match status" value="1"/>
</dbReference>
<dbReference type="GO" id="GO:0016020">
    <property type="term" value="C:membrane"/>
    <property type="evidence" value="ECO:0007669"/>
    <property type="project" value="InterPro"/>
</dbReference>
<dbReference type="CDD" id="cd18989">
    <property type="entry name" value="LGIC_ECD_cation"/>
    <property type="match status" value="1"/>
</dbReference>
<dbReference type="Pfam" id="PF00026">
    <property type="entry name" value="Asp"/>
    <property type="match status" value="2"/>
</dbReference>
<gene>
    <name evidence="7" type="primary">WBGene00280325</name>
</gene>
<dbReference type="Gene3D" id="2.40.70.10">
    <property type="entry name" value="Acid Proteases"/>
    <property type="match status" value="3"/>
</dbReference>
<dbReference type="SUPFAM" id="SSF63712">
    <property type="entry name" value="Nicotinic receptor ligand binding domain-like"/>
    <property type="match status" value="1"/>
</dbReference>
<dbReference type="PRINTS" id="PR00792">
    <property type="entry name" value="PEPSIN"/>
</dbReference>
<dbReference type="Proteomes" id="UP000005239">
    <property type="component" value="Unassembled WGS sequence"/>
</dbReference>
<feature type="chain" id="PRO_5035853319" evidence="5">
    <location>
        <begin position="20"/>
        <end position="736"/>
    </location>
</feature>
<keyword evidence="3" id="KW-0378">Hydrolase</keyword>
<dbReference type="PROSITE" id="PS00141">
    <property type="entry name" value="ASP_PROTEASE"/>
    <property type="match status" value="1"/>
</dbReference>
<dbReference type="InterPro" id="IPR021109">
    <property type="entry name" value="Peptidase_aspartic_dom_sf"/>
</dbReference>
<dbReference type="InterPro" id="IPR001969">
    <property type="entry name" value="Aspartic_peptidase_AS"/>
</dbReference>
<accession>A0A8R1YXQ7</accession>
<evidence type="ECO:0000256" key="4">
    <source>
        <dbReference type="SAM" id="Phobius"/>
    </source>
</evidence>
<evidence type="ECO:0000313" key="8">
    <source>
        <dbReference type="Proteomes" id="UP000005239"/>
    </source>
</evidence>
<keyword evidence="4" id="KW-0812">Transmembrane</keyword>
<feature type="transmembrane region" description="Helical" evidence="4">
    <location>
        <begin position="267"/>
        <end position="286"/>
    </location>
</feature>
<keyword evidence="3" id="KW-0645">Protease</keyword>
<dbReference type="PROSITE" id="PS51767">
    <property type="entry name" value="PEPTIDASE_A1"/>
    <property type="match status" value="1"/>
</dbReference>
<comment type="similarity">
    <text evidence="1 3">Belongs to the peptidase A1 family.</text>
</comment>
<keyword evidence="2" id="KW-1015">Disulfide bond</keyword>
<dbReference type="InterPro" id="IPR036734">
    <property type="entry name" value="Neur_chan_lig-bd_sf"/>
</dbReference>
<dbReference type="InterPro" id="IPR034164">
    <property type="entry name" value="Pepsin-like_dom"/>
</dbReference>
<dbReference type="GO" id="GO:0006915">
    <property type="term" value="P:apoptotic process"/>
    <property type="evidence" value="ECO:0000318"/>
    <property type="project" value="GO_Central"/>
</dbReference>
<organism evidence="7 8">
    <name type="scientific">Pristionchus pacificus</name>
    <name type="common">Parasitic nematode worm</name>
    <dbReference type="NCBI Taxonomy" id="54126"/>
    <lineage>
        <taxon>Eukaryota</taxon>
        <taxon>Metazoa</taxon>
        <taxon>Ecdysozoa</taxon>
        <taxon>Nematoda</taxon>
        <taxon>Chromadorea</taxon>
        <taxon>Rhabditida</taxon>
        <taxon>Rhabditina</taxon>
        <taxon>Diplogasteromorpha</taxon>
        <taxon>Diplogasteroidea</taxon>
        <taxon>Neodiplogasteridae</taxon>
        <taxon>Pristionchus</taxon>
    </lineage>
</organism>
<dbReference type="SUPFAM" id="SSF50630">
    <property type="entry name" value="Acid proteases"/>
    <property type="match status" value="1"/>
</dbReference>
<dbReference type="EnsemblMetazoa" id="PPA41956.1">
    <property type="protein sequence ID" value="PPA41956.1"/>
    <property type="gene ID" value="WBGene00280325"/>
</dbReference>
<evidence type="ECO:0000256" key="3">
    <source>
        <dbReference type="RuleBase" id="RU000454"/>
    </source>
</evidence>
<dbReference type="Pfam" id="PF02931">
    <property type="entry name" value="Neur_chan_LBD"/>
    <property type="match status" value="1"/>
</dbReference>
<dbReference type="GO" id="GO:0004190">
    <property type="term" value="F:aspartic-type endopeptidase activity"/>
    <property type="evidence" value="ECO:0000318"/>
    <property type="project" value="GO_Central"/>
</dbReference>
<keyword evidence="8" id="KW-1185">Reference proteome</keyword>
<protein>
    <submittedName>
        <fullName evidence="7">Peptidase A1 domain-containing protein</fullName>
    </submittedName>
</protein>
<feature type="transmembrane region" description="Helical" evidence="4">
    <location>
        <begin position="321"/>
        <end position="340"/>
    </location>
</feature>
<dbReference type="GO" id="GO:0005230">
    <property type="term" value="F:extracellular ligand-gated monoatomic ion channel activity"/>
    <property type="evidence" value="ECO:0007669"/>
    <property type="project" value="InterPro"/>
</dbReference>
<dbReference type="AlphaFoldDB" id="A0A8R1YXQ7"/>
<dbReference type="GO" id="GO:0005764">
    <property type="term" value="C:lysosome"/>
    <property type="evidence" value="ECO:0000318"/>
    <property type="project" value="GO_Central"/>
</dbReference>
<keyword evidence="3" id="KW-0064">Aspartyl protease</keyword>
<dbReference type="GO" id="GO:0006508">
    <property type="term" value="P:proteolysis"/>
    <property type="evidence" value="ECO:0000318"/>
    <property type="project" value="GO_Central"/>
</dbReference>
<reference evidence="7" key="2">
    <citation type="submission" date="2022-06" db="UniProtKB">
        <authorList>
            <consortium name="EnsemblMetazoa"/>
        </authorList>
    </citation>
    <scope>IDENTIFICATION</scope>
    <source>
        <strain evidence="7">PS312</strain>
    </source>
</reference>
<dbReference type="FunFam" id="2.70.170.10:FF:000182">
    <property type="entry name" value="Uncharacterized protein"/>
    <property type="match status" value="1"/>
</dbReference>
<feature type="signal peptide" evidence="5">
    <location>
        <begin position="1"/>
        <end position="19"/>
    </location>
</feature>
<proteinExistence type="inferred from homology"/>
<keyword evidence="4" id="KW-0472">Membrane</keyword>
<dbReference type="InterPro" id="IPR001461">
    <property type="entry name" value="Aspartic_peptidase_A1"/>
</dbReference>
<evidence type="ECO:0000259" key="6">
    <source>
        <dbReference type="PROSITE" id="PS51767"/>
    </source>
</evidence>
<feature type="domain" description="Peptidase A1" evidence="6">
    <location>
        <begin position="429"/>
        <end position="736"/>
    </location>
</feature>
<evidence type="ECO:0000313" key="7">
    <source>
        <dbReference type="EnsemblMetazoa" id="PPA41956.1"/>
    </source>
</evidence>
<dbReference type="PANTHER" id="PTHR47966">
    <property type="entry name" value="BETA-SITE APP-CLEAVING ENZYME, ISOFORM A-RELATED"/>
    <property type="match status" value="1"/>
</dbReference>
<dbReference type="InterPro" id="IPR006202">
    <property type="entry name" value="Neur_chan_lig-bd"/>
</dbReference>
<evidence type="ECO:0000256" key="2">
    <source>
        <dbReference type="PIRSR" id="PIRSR601461-2"/>
    </source>
</evidence>
<dbReference type="Gene3D" id="2.70.170.10">
    <property type="entry name" value="Neurotransmitter-gated ion-channel ligand-binding domain"/>
    <property type="match status" value="1"/>
</dbReference>
<evidence type="ECO:0000256" key="1">
    <source>
        <dbReference type="ARBA" id="ARBA00007447"/>
    </source>
</evidence>
<evidence type="ECO:0000256" key="5">
    <source>
        <dbReference type="SAM" id="SignalP"/>
    </source>
</evidence>
<dbReference type="InterPro" id="IPR033121">
    <property type="entry name" value="PEPTIDASE_A1"/>
</dbReference>
<feature type="transmembrane region" description="Helical" evidence="4">
    <location>
        <begin position="360"/>
        <end position="378"/>
    </location>
</feature>